<gene>
    <name evidence="16" type="primary">Cyp9f2_8</name>
    <name evidence="16" type="ORF">Bhyg_08935</name>
</gene>
<organism evidence="16 17">
    <name type="scientific">Pseudolycoriella hygida</name>
    <dbReference type="NCBI Taxonomy" id="35572"/>
    <lineage>
        <taxon>Eukaryota</taxon>
        <taxon>Metazoa</taxon>
        <taxon>Ecdysozoa</taxon>
        <taxon>Arthropoda</taxon>
        <taxon>Hexapoda</taxon>
        <taxon>Insecta</taxon>
        <taxon>Pterygota</taxon>
        <taxon>Neoptera</taxon>
        <taxon>Endopterygota</taxon>
        <taxon>Diptera</taxon>
        <taxon>Nematocera</taxon>
        <taxon>Sciaroidea</taxon>
        <taxon>Sciaridae</taxon>
        <taxon>Pseudolycoriella</taxon>
    </lineage>
</organism>
<evidence type="ECO:0000256" key="12">
    <source>
        <dbReference type="ARBA" id="ARBA00023033"/>
    </source>
</evidence>
<evidence type="ECO:0000256" key="1">
    <source>
        <dbReference type="ARBA" id="ARBA00001971"/>
    </source>
</evidence>
<evidence type="ECO:0000256" key="2">
    <source>
        <dbReference type="ARBA" id="ARBA00003690"/>
    </source>
</evidence>
<keyword evidence="9" id="KW-0492">Microsome</keyword>
<sequence>MISDLLLWCGISLLLYAIYKWSTKKDDYFEKRGISRLKSQSIFKTISVLFIHKKSLVDFMKEMYTANPGHKVIGSMQFGKPLLVIRDPQVIKQMTVKDFDHFEDHRDIINEKVDTLLGNGLFQMKGAKWRDMRATLSPAFTGSKMRQMFELVSECSEQMSQTLKTRAKATGKVDCEMKELFSRYANDVISSAAFGYKINSFEDPNNEFYLSGKKFLEFSSVKTTMRMVLILLLPKVASFFNVSLIDSAVMKFFRTMVLSNMESREKQGIFRPDMINILMNVKKGTLASTKDEQITEGFATVEESAIGSKEVKRVWTDDELVAQCFLFFLAGFDTSSTLLSFVAYELSINPDIQQKLFQEATETRRSLGGSGLSYDAVQKMKYMDMVISETLRYWPPAPGTDRACVKDYYFDDGETKFKVDKGSALSIPIVGLHHDEKYWTDPLKFDPERFSDENKDTITPGTYLPFGVGPRNCIGSRFALMEVKAVLYHLLLNFKFEPNENSQIPVQLKKTMMTLASEKGIFVALKLRN</sequence>
<dbReference type="GO" id="GO:0016705">
    <property type="term" value="F:oxidoreductase activity, acting on paired donors, with incorporation or reduction of molecular oxygen"/>
    <property type="evidence" value="ECO:0007669"/>
    <property type="project" value="InterPro"/>
</dbReference>
<evidence type="ECO:0000256" key="6">
    <source>
        <dbReference type="ARBA" id="ARBA00022617"/>
    </source>
</evidence>
<dbReference type="PANTHER" id="PTHR24292:SF54">
    <property type="entry name" value="CYP9F3-RELATED"/>
    <property type="match status" value="1"/>
</dbReference>
<evidence type="ECO:0000256" key="11">
    <source>
        <dbReference type="ARBA" id="ARBA00023004"/>
    </source>
</evidence>
<evidence type="ECO:0000256" key="14">
    <source>
        <dbReference type="PIRSR" id="PIRSR602401-1"/>
    </source>
</evidence>
<keyword evidence="10 15" id="KW-0560">Oxidoreductase</keyword>
<keyword evidence="7 14" id="KW-0479">Metal-binding</keyword>
<name>A0A9Q0N5N0_9DIPT</name>
<dbReference type="InterPro" id="IPR050476">
    <property type="entry name" value="Insect_CytP450_Detox"/>
</dbReference>
<evidence type="ECO:0000256" key="8">
    <source>
        <dbReference type="ARBA" id="ARBA00022824"/>
    </source>
</evidence>
<dbReference type="InterPro" id="IPR017972">
    <property type="entry name" value="Cyt_P450_CS"/>
</dbReference>
<comment type="caution">
    <text evidence="16">The sequence shown here is derived from an EMBL/GenBank/DDBJ whole genome shotgun (WGS) entry which is preliminary data.</text>
</comment>
<dbReference type="InterPro" id="IPR002401">
    <property type="entry name" value="Cyt_P450_E_grp-I"/>
</dbReference>
<evidence type="ECO:0000256" key="13">
    <source>
        <dbReference type="ARBA" id="ARBA00023136"/>
    </source>
</evidence>
<evidence type="ECO:0000256" key="5">
    <source>
        <dbReference type="ARBA" id="ARBA00010617"/>
    </source>
</evidence>
<keyword evidence="11 14" id="KW-0408">Iron</keyword>
<dbReference type="GO" id="GO:0020037">
    <property type="term" value="F:heme binding"/>
    <property type="evidence" value="ECO:0007669"/>
    <property type="project" value="InterPro"/>
</dbReference>
<dbReference type="InterPro" id="IPR001128">
    <property type="entry name" value="Cyt_P450"/>
</dbReference>
<dbReference type="PROSITE" id="PS00086">
    <property type="entry name" value="CYTOCHROME_P450"/>
    <property type="match status" value="1"/>
</dbReference>
<dbReference type="GO" id="GO:0005506">
    <property type="term" value="F:iron ion binding"/>
    <property type="evidence" value="ECO:0007669"/>
    <property type="project" value="InterPro"/>
</dbReference>
<dbReference type="Gene3D" id="1.10.630.10">
    <property type="entry name" value="Cytochrome P450"/>
    <property type="match status" value="1"/>
</dbReference>
<dbReference type="GO" id="GO:0004497">
    <property type="term" value="F:monooxygenase activity"/>
    <property type="evidence" value="ECO:0007669"/>
    <property type="project" value="UniProtKB-KW"/>
</dbReference>
<dbReference type="CDD" id="cd11056">
    <property type="entry name" value="CYP6-like"/>
    <property type="match status" value="1"/>
</dbReference>
<dbReference type="GO" id="GO:0005789">
    <property type="term" value="C:endoplasmic reticulum membrane"/>
    <property type="evidence" value="ECO:0007669"/>
    <property type="project" value="UniProtKB-SubCell"/>
</dbReference>
<keyword evidence="13" id="KW-0472">Membrane</keyword>
<evidence type="ECO:0000313" key="17">
    <source>
        <dbReference type="Proteomes" id="UP001151699"/>
    </source>
</evidence>
<dbReference type="FunFam" id="1.10.630.10:FF:000042">
    <property type="entry name" value="Cytochrome P450"/>
    <property type="match status" value="1"/>
</dbReference>
<evidence type="ECO:0000256" key="10">
    <source>
        <dbReference type="ARBA" id="ARBA00023002"/>
    </source>
</evidence>
<evidence type="ECO:0000313" key="16">
    <source>
        <dbReference type="EMBL" id="KAJ6643970.1"/>
    </source>
</evidence>
<comment type="cofactor">
    <cofactor evidence="1 14">
        <name>heme</name>
        <dbReference type="ChEBI" id="CHEBI:30413"/>
    </cofactor>
</comment>
<dbReference type="SUPFAM" id="SSF48264">
    <property type="entry name" value="Cytochrome P450"/>
    <property type="match status" value="1"/>
</dbReference>
<dbReference type="AlphaFoldDB" id="A0A9Q0N5N0"/>
<feature type="binding site" description="axial binding residue" evidence="14">
    <location>
        <position position="473"/>
    </location>
    <ligand>
        <name>heme</name>
        <dbReference type="ChEBI" id="CHEBI:30413"/>
    </ligand>
    <ligandPart>
        <name>Fe</name>
        <dbReference type="ChEBI" id="CHEBI:18248"/>
    </ligandPart>
</feature>
<dbReference type="Pfam" id="PF00067">
    <property type="entry name" value="p450"/>
    <property type="match status" value="1"/>
</dbReference>
<evidence type="ECO:0000256" key="4">
    <source>
        <dbReference type="ARBA" id="ARBA00004406"/>
    </source>
</evidence>
<dbReference type="PRINTS" id="PR00385">
    <property type="entry name" value="P450"/>
</dbReference>
<accession>A0A9Q0N5N0</accession>
<dbReference type="OrthoDB" id="2789670at2759"/>
<keyword evidence="6 14" id="KW-0349">Heme</keyword>
<dbReference type="EMBL" id="WJQU01000002">
    <property type="protein sequence ID" value="KAJ6643970.1"/>
    <property type="molecule type" value="Genomic_DNA"/>
</dbReference>
<keyword evidence="12 15" id="KW-0503">Monooxygenase</keyword>
<comment type="similarity">
    <text evidence="5 15">Belongs to the cytochrome P450 family.</text>
</comment>
<dbReference type="Proteomes" id="UP001151699">
    <property type="component" value="Chromosome B"/>
</dbReference>
<proteinExistence type="inferred from homology"/>
<evidence type="ECO:0000256" key="7">
    <source>
        <dbReference type="ARBA" id="ARBA00022723"/>
    </source>
</evidence>
<keyword evidence="8" id="KW-0256">Endoplasmic reticulum</keyword>
<evidence type="ECO:0000256" key="3">
    <source>
        <dbReference type="ARBA" id="ARBA00004174"/>
    </source>
</evidence>
<dbReference type="InterPro" id="IPR036396">
    <property type="entry name" value="Cyt_P450_sf"/>
</dbReference>
<dbReference type="PRINTS" id="PR00463">
    <property type="entry name" value="EP450I"/>
</dbReference>
<evidence type="ECO:0000256" key="9">
    <source>
        <dbReference type="ARBA" id="ARBA00022848"/>
    </source>
</evidence>
<protein>
    <submittedName>
        <fullName evidence="16">Cytochrome P450 9f2</fullName>
    </submittedName>
</protein>
<comment type="function">
    <text evidence="2">May be involved in the metabolism of insect hormones and in the breakdown of synthetic insecticides.</text>
</comment>
<reference evidence="16" key="1">
    <citation type="submission" date="2022-07" db="EMBL/GenBank/DDBJ databases">
        <authorList>
            <person name="Trinca V."/>
            <person name="Uliana J.V.C."/>
            <person name="Torres T.T."/>
            <person name="Ward R.J."/>
            <person name="Monesi N."/>
        </authorList>
    </citation>
    <scope>NUCLEOTIDE SEQUENCE</scope>
    <source>
        <strain evidence="16">HSMRA1968</strain>
        <tissue evidence="16">Whole embryos</tissue>
    </source>
</reference>
<evidence type="ECO:0000256" key="15">
    <source>
        <dbReference type="RuleBase" id="RU000461"/>
    </source>
</evidence>
<comment type="subcellular location">
    <subcellularLocation>
        <location evidence="4">Endoplasmic reticulum membrane</location>
        <topology evidence="4">Peripheral membrane protein</topology>
    </subcellularLocation>
    <subcellularLocation>
        <location evidence="3">Microsome membrane</location>
        <topology evidence="3">Peripheral membrane protein</topology>
    </subcellularLocation>
</comment>
<feature type="non-terminal residue" evidence="16">
    <location>
        <position position="1"/>
    </location>
</feature>
<keyword evidence="17" id="KW-1185">Reference proteome</keyword>
<dbReference type="PANTHER" id="PTHR24292">
    <property type="entry name" value="CYTOCHROME P450"/>
    <property type="match status" value="1"/>
</dbReference>